<proteinExistence type="predicted"/>
<evidence type="ECO:0000256" key="1">
    <source>
        <dbReference type="SAM" id="MobiDB-lite"/>
    </source>
</evidence>
<sequence length="102" mass="11055">MLSLRNEKASLDTTTSHSGSGGQTCGIGSCLTPRTQRSLPQDGCRTCSNSRTFHIQKPSVSLCNPSSRGGCIQGHHLVSKGHHDYIYVKLSSHRNIFLITSN</sequence>
<reference evidence="2" key="1">
    <citation type="thesis" date="2020" institute="ProQuest LLC" country="789 East Eisenhower Parkway, Ann Arbor, MI, USA">
        <title>Comparative Genomics and Chromosome Evolution.</title>
        <authorList>
            <person name="Mudd A.B."/>
        </authorList>
    </citation>
    <scope>NUCLEOTIDE SEQUENCE</scope>
    <source>
        <strain evidence="2">237g6f4</strain>
        <tissue evidence="2">Blood</tissue>
    </source>
</reference>
<feature type="region of interest" description="Disordered" evidence="1">
    <location>
        <begin position="1"/>
        <end position="24"/>
    </location>
</feature>
<keyword evidence="3" id="KW-1185">Reference proteome</keyword>
<protein>
    <submittedName>
        <fullName evidence="2">Uncharacterized protein</fullName>
    </submittedName>
</protein>
<comment type="caution">
    <text evidence="2">The sequence shown here is derived from an EMBL/GenBank/DDBJ whole genome shotgun (WGS) entry which is preliminary data.</text>
</comment>
<dbReference type="AlphaFoldDB" id="A0AAV6YLI9"/>
<dbReference type="PROSITE" id="PS51257">
    <property type="entry name" value="PROKAR_LIPOPROTEIN"/>
    <property type="match status" value="1"/>
</dbReference>
<gene>
    <name evidence="2" type="ORF">GDO81_027028</name>
</gene>
<accession>A0AAV6YLI9</accession>
<feature type="compositionally biased region" description="Basic and acidic residues" evidence="1">
    <location>
        <begin position="1"/>
        <end position="10"/>
    </location>
</feature>
<name>A0AAV6YLI9_ENGPU</name>
<dbReference type="EMBL" id="WNYA01049552">
    <property type="protein sequence ID" value="KAG8536144.1"/>
    <property type="molecule type" value="Genomic_DNA"/>
</dbReference>
<evidence type="ECO:0000313" key="3">
    <source>
        <dbReference type="Proteomes" id="UP000824782"/>
    </source>
</evidence>
<evidence type="ECO:0000313" key="2">
    <source>
        <dbReference type="EMBL" id="KAG8536144.1"/>
    </source>
</evidence>
<dbReference type="Proteomes" id="UP000824782">
    <property type="component" value="Unassembled WGS sequence"/>
</dbReference>
<organism evidence="2 3">
    <name type="scientific">Engystomops pustulosus</name>
    <name type="common">Tungara frog</name>
    <name type="synonym">Physalaemus pustulosus</name>
    <dbReference type="NCBI Taxonomy" id="76066"/>
    <lineage>
        <taxon>Eukaryota</taxon>
        <taxon>Metazoa</taxon>
        <taxon>Chordata</taxon>
        <taxon>Craniata</taxon>
        <taxon>Vertebrata</taxon>
        <taxon>Euteleostomi</taxon>
        <taxon>Amphibia</taxon>
        <taxon>Batrachia</taxon>
        <taxon>Anura</taxon>
        <taxon>Neobatrachia</taxon>
        <taxon>Hyloidea</taxon>
        <taxon>Leptodactylidae</taxon>
        <taxon>Leiuperinae</taxon>
        <taxon>Engystomops</taxon>
    </lineage>
</organism>